<comment type="caution">
    <text evidence="2">The sequence shown here is derived from an EMBL/GenBank/DDBJ whole genome shotgun (WGS) entry which is preliminary data.</text>
</comment>
<protein>
    <submittedName>
        <fullName evidence="2">Glycosyltransferase</fullName>
        <ecNumber evidence="2">2.4.-.-</ecNumber>
    </submittedName>
</protein>
<keyword evidence="2" id="KW-0808">Transferase</keyword>
<dbReference type="Gene3D" id="3.40.50.2000">
    <property type="entry name" value="Glycogen Phosphorylase B"/>
    <property type="match status" value="2"/>
</dbReference>
<dbReference type="SUPFAM" id="SSF53756">
    <property type="entry name" value="UDP-Glycosyltransferase/glycogen phosphorylase"/>
    <property type="match status" value="1"/>
</dbReference>
<name>A0ABT0ISR4_9HYPH</name>
<reference evidence="2 3" key="1">
    <citation type="submission" date="2022-04" db="EMBL/GenBank/DDBJ databases">
        <title>Rhizobium coralii sp. nov., isolated from coral Turbinaria peltata.</title>
        <authorList>
            <person name="Sun H."/>
        </authorList>
    </citation>
    <scope>NUCLEOTIDE SEQUENCE [LARGE SCALE GENOMIC DNA]</scope>
    <source>
        <strain evidence="2 3">NTR19</strain>
    </source>
</reference>
<evidence type="ECO:0000313" key="2">
    <source>
        <dbReference type="EMBL" id="MCK8780907.1"/>
    </source>
</evidence>
<dbReference type="RefSeq" id="WP_248683483.1">
    <property type="nucleotide sequence ID" value="NZ_JALPRY010000014.1"/>
</dbReference>
<keyword evidence="2" id="KW-0328">Glycosyltransferase</keyword>
<gene>
    <name evidence="2" type="ORF">M0654_13020</name>
</gene>
<dbReference type="InterPro" id="IPR055259">
    <property type="entry name" value="YkvP/CgeB_Glyco_trans-like"/>
</dbReference>
<proteinExistence type="predicted"/>
<accession>A0ABT0ISR4</accession>
<dbReference type="GO" id="GO:0016757">
    <property type="term" value="F:glycosyltransferase activity"/>
    <property type="evidence" value="ECO:0007669"/>
    <property type="project" value="UniProtKB-KW"/>
</dbReference>
<feature type="domain" description="Spore protein YkvP/CgeB glycosyl transferase-like" evidence="1">
    <location>
        <begin position="204"/>
        <end position="355"/>
    </location>
</feature>
<evidence type="ECO:0000313" key="3">
    <source>
        <dbReference type="Proteomes" id="UP001202827"/>
    </source>
</evidence>
<dbReference type="Pfam" id="PF13524">
    <property type="entry name" value="Glyco_trans_1_2"/>
    <property type="match status" value="1"/>
</dbReference>
<dbReference type="EC" id="2.4.-.-" evidence="2"/>
<evidence type="ECO:0000259" key="1">
    <source>
        <dbReference type="Pfam" id="PF13524"/>
    </source>
</evidence>
<sequence length="376" mass="42237">MKFLFYTHSLISDWNHGNAHFLRGVMRDLVRRGHEALALEPKISWSRDNLVAEQGAVAIEKFRETFPDLNSQIYGEDFDHEAAVADADVVVVHEWTEPALVERIGKARRDGGHFTLLFHDTHHRAVSAEGDIAGLMLQDYDGVLAFGETLRERYLKAGWGRTVYTWHEAADDSLFRPRPEVEKTGDLIWIGNWGDDERSAEIVEFLVRPVDQLKLKVTVRGVRYPQHALDALSDAGIQYGGWIANAEAPRAFASHNVTVHIPRRPYVENLPGIPTIRVFEALACGIPLISAPWNDAEGLFRPGQDYLIAKDGEEMTRLLEKVLADADLRDDLVTSGLETIQARHTCRHRVDELLAILGQCGTARVTEQLAPREAAE</sequence>
<keyword evidence="3" id="KW-1185">Reference proteome</keyword>
<dbReference type="EMBL" id="JALPRY010000014">
    <property type="protein sequence ID" value="MCK8780907.1"/>
    <property type="molecule type" value="Genomic_DNA"/>
</dbReference>
<dbReference type="Proteomes" id="UP001202827">
    <property type="component" value="Unassembled WGS sequence"/>
</dbReference>
<organism evidence="2 3">
    <name type="scientific">Neorhizobium turbinariae</name>
    <dbReference type="NCBI Taxonomy" id="2937795"/>
    <lineage>
        <taxon>Bacteria</taxon>
        <taxon>Pseudomonadati</taxon>
        <taxon>Pseudomonadota</taxon>
        <taxon>Alphaproteobacteria</taxon>
        <taxon>Hyphomicrobiales</taxon>
        <taxon>Rhizobiaceae</taxon>
        <taxon>Rhizobium/Agrobacterium group</taxon>
        <taxon>Neorhizobium</taxon>
    </lineage>
</organism>